<name>A0A0M2V896_9GAMM</name>
<protein>
    <submittedName>
        <fullName evidence="12">Chemotaxis protein</fullName>
    </submittedName>
</protein>
<feature type="transmembrane region" description="Helical" evidence="9">
    <location>
        <begin position="12"/>
        <end position="31"/>
    </location>
</feature>
<feature type="domain" description="HAMP" evidence="11">
    <location>
        <begin position="233"/>
        <end position="287"/>
    </location>
</feature>
<dbReference type="CDD" id="cd06225">
    <property type="entry name" value="HAMP"/>
    <property type="match status" value="1"/>
</dbReference>
<dbReference type="Gene3D" id="1.10.287.950">
    <property type="entry name" value="Methyl-accepting chemotaxis protein"/>
    <property type="match status" value="1"/>
</dbReference>
<dbReference type="PROSITE" id="PS50111">
    <property type="entry name" value="CHEMOTAXIS_TRANSDUC_2"/>
    <property type="match status" value="1"/>
</dbReference>
<proteinExistence type="inferred from homology"/>
<evidence type="ECO:0000313" key="12">
    <source>
        <dbReference type="EMBL" id="KKO46836.1"/>
    </source>
</evidence>
<evidence type="ECO:0000259" key="11">
    <source>
        <dbReference type="PROSITE" id="PS50885"/>
    </source>
</evidence>
<dbReference type="SMART" id="SM00304">
    <property type="entry name" value="HAMP"/>
    <property type="match status" value="1"/>
</dbReference>
<evidence type="ECO:0000256" key="7">
    <source>
        <dbReference type="ARBA" id="ARBA00029447"/>
    </source>
</evidence>
<dbReference type="Gene3D" id="3.30.450.20">
    <property type="entry name" value="PAS domain"/>
    <property type="match status" value="1"/>
</dbReference>
<organism evidence="12 13">
    <name type="scientific">Arsukibacterium ikkense</name>
    <dbReference type="NCBI Taxonomy" id="336831"/>
    <lineage>
        <taxon>Bacteria</taxon>
        <taxon>Pseudomonadati</taxon>
        <taxon>Pseudomonadota</taxon>
        <taxon>Gammaproteobacteria</taxon>
        <taxon>Chromatiales</taxon>
        <taxon>Chromatiaceae</taxon>
        <taxon>Arsukibacterium</taxon>
    </lineage>
</organism>
<keyword evidence="5 9" id="KW-0472">Membrane</keyword>
<dbReference type="PANTHER" id="PTHR32089">
    <property type="entry name" value="METHYL-ACCEPTING CHEMOTAXIS PROTEIN MCPB"/>
    <property type="match status" value="1"/>
</dbReference>
<feature type="domain" description="Methyl-accepting transducer" evidence="10">
    <location>
        <begin position="292"/>
        <end position="528"/>
    </location>
</feature>
<dbReference type="Pfam" id="PF00672">
    <property type="entry name" value="HAMP"/>
    <property type="match status" value="1"/>
</dbReference>
<dbReference type="RefSeq" id="WP_046556083.1">
    <property type="nucleotide sequence ID" value="NZ_LAHO01000002.1"/>
</dbReference>
<keyword evidence="3 9" id="KW-0812">Transmembrane</keyword>
<dbReference type="SMART" id="SM00283">
    <property type="entry name" value="MA"/>
    <property type="match status" value="1"/>
</dbReference>
<dbReference type="PANTHER" id="PTHR32089:SF119">
    <property type="entry name" value="METHYL-ACCEPTING CHEMOTAXIS PROTEIN CTPL"/>
    <property type="match status" value="1"/>
</dbReference>
<dbReference type="Pfam" id="PF00015">
    <property type="entry name" value="MCPsignal"/>
    <property type="match status" value="1"/>
</dbReference>
<evidence type="ECO:0000259" key="10">
    <source>
        <dbReference type="PROSITE" id="PS50111"/>
    </source>
</evidence>
<dbReference type="OrthoDB" id="9781845at2"/>
<feature type="transmembrane region" description="Helical" evidence="9">
    <location>
        <begin position="214"/>
        <end position="236"/>
    </location>
</feature>
<evidence type="ECO:0000256" key="6">
    <source>
        <dbReference type="ARBA" id="ARBA00023224"/>
    </source>
</evidence>
<dbReference type="EMBL" id="LAHO01000002">
    <property type="protein sequence ID" value="KKO46836.1"/>
    <property type="molecule type" value="Genomic_DNA"/>
</dbReference>
<dbReference type="InterPro" id="IPR003660">
    <property type="entry name" value="HAMP_dom"/>
</dbReference>
<dbReference type="STRING" id="336831.WG68_02515"/>
<dbReference type="SUPFAM" id="SSF58104">
    <property type="entry name" value="Methyl-accepting chemotaxis protein (MCP) signaling domain"/>
    <property type="match status" value="1"/>
</dbReference>
<evidence type="ECO:0000256" key="2">
    <source>
        <dbReference type="ARBA" id="ARBA00022475"/>
    </source>
</evidence>
<dbReference type="Pfam" id="PF17200">
    <property type="entry name" value="sCache_2"/>
    <property type="match status" value="1"/>
</dbReference>
<evidence type="ECO:0000256" key="5">
    <source>
        <dbReference type="ARBA" id="ARBA00023136"/>
    </source>
</evidence>
<keyword evidence="13" id="KW-1185">Reference proteome</keyword>
<dbReference type="FunFam" id="1.10.287.950:FF:000001">
    <property type="entry name" value="Methyl-accepting chemotaxis sensory transducer"/>
    <property type="match status" value="1"/>
</dbReference>
<evidence type="ECO:0000256" key="1">
    <source>
        <dbReference type="ARBA" id="ARBA00004651"/>
    </source>
</evidence>
<sequence>MQNLTIQNRILLLALLPSTLLAILLVTFNLYQARDLGQQGVSHFEVIFKDSQQQVIKNFMQLGRTAIAHLYQNPDATTDPAIRQQALEILRQLRFDDSGSMGYFFVYDQQGVSVMHAANPALEGRNLMGLADPNGVEVIRGLWQAARDGSGYLYYHWNNPETGQTSPKLGYAEELNKWGLMLGTGFWIDSLDTQVGVMQQRVDSSLNASLTRSVITALLALIGITLLALLVVGSIIKPLKNAVAAMANIAEGGGDLTHRLAVSGNDELSQLAQAFNRFAQQVRDLVAQVASSSTTLTQSASGLEKTMAQSESGVARQQSESDQVATAMNEMAASSQEVADSAMRASTAAAGAEELVTDSKITLNNTVKVIDGLAKQVSHGVEVIGELSHESDNIGGVLDVIRSIADQTNLLALNAAIEAARAGEAGRGFAVVADEVRTLASRTQKSTQEIQQMIQRLQAGISAAINLIENLRQSSTSSVAEIHQVELALNSISAAVITINNMNAQIATAAEQQTHVSGAINENIHQIVVVTEETAAGTRTAGETSRKLNNLAAELSQLVGSYRV</sequence>
<comment type="subcellular location">
    <subcellularLocation>
        <location evidence="1">Cell membrane</location>
        <topology evidence="1">Multi-pass membrane protein</topology>
    </subcellularLocation>
</comment>
<reference evidence="12 13" key="1">
    <citation type="submission" date="2015-03" db="EMBL/GenBank/DDBJ databases">
        <title>Draft genome sequences of two protease-producing strains of Arsukibacterium isolated from two cold and alkaline environments.</title>
        <authorList>
            <person name="Lylloff J.E."/>
            <person name="Skov L.B."/>
            <person name="Jepsen M."/>
            <person name="Hallin P.F."/>
            <person name="Sorensen S.J."/>
            <person name="Stougaard P."/>
            <person name="Glaring M.A."/>
        </authorList>
    </citation>
    <scope>NUCLEOTIDE SEQUENCE [LARGE SCALE GENOMIC DNA]</scope>
    <source>
        <strain evidence="12 13">GCM72</strain>
    </source>
</reference>
<evidence type="ECO:0000256" key="9">
    <source>
        <dbReference type="SAM" id="Phobius"/>
    </source>
</evidence>
<keyword evidence="6 8" id="KW-0807">Transducer</keyword>
<evidence type="ECO:0000313" key="13">
    <source>
        <dbReference type="Proteomes" id="UP000034228"/>
    </source>
</evidence>
<dbReference type="AlphaFoldDB" id="A0A0M2V896"/>
<dbReference type="PROSITE" id="PS50885">
    <property type="entry name" value="HAMP"/>
    <property type="match status" value="1"/>
</dbReference>
<keyword evidence="2" id="KW-1003">Cell membrane</keyword>
<comment type="similarity">
    <text evidence="7">Belongs to the methyl-accepting chemotaxis (MCP) protein family.</text>
</comment>
<dbReference type="GO" id="GO:0005886">
    <property type="term" value="C:plasma membrane"/>
    <property type="evidence" value="ECO:0007669"/>
    <property type="project" value="UniProtKB-SubCell"/>
</dbReference>
<dbReference type="SMART" id="SM01049">
    <property type="entry name" value="Cache_2"/>
    <property type="match status" value="1"/>
</dbReference>
<comment type="caution">
    <text evidence="12">The sequence shown here is derived from an EMBL/GenBank/DDBJ whole genome shotgun (WGS) entry which is preliminary data.</text>
</comment>
<accession>A0A0M2V896</accession>
<evidence type="ECO:0000256" key="8">
    <source>
        <dbReference type="PROSITE-ProRule" id="PRU00284"/>
    </source>
</evidence>
<dbReference type="Proteomes" id="UP000034228">
    <property type="component" value="Unassembled WGS sequence"/>
</dbReference>
<dbReference type="CDD" id="cd11386">
    <property type="entry name" value="MCP_signal"/>
    <property type="match status" value="1"/>
</dbReference>
<gene>
    <name evidence="12" type="ORF">WG68_02515</name>
</gene>
<dbReference type="GO" id="GO:0007165">
    <property type="term" value="P:signal transduction"/>
    <property type="evidence" value="ECO:0007669"/>
    <property type="project" value="UniProtKB-KW"/>
</dbReference>
<keyword evidence="4 9" id="KW-1133">Transmembrane helix</keyword>
<dbReference type="GO" id="GO:0006935">
    <property type="term" value="P:chemotaxis"/>
    <property type="evidence" value="ECO:0007669"/>
    <property type="project" value="UniProtKB-ARBA"/>
</dbReference>
<dbReference type="InterPro" id="IPR004089">
    <property type="entry name" value="MCPsignal_dom"/>
</dbReference>
<evidence type="ECO:0000256" key="4">
    <source>
        <dbReference type="ARBA" id="ARBA00022989"/>
    </source>
</evidence>
<dbReference type="InterPro" id="IPR033480">
    <property type="entry name" value="sCache_2"/>
</dbReference>
<evidence type="ECO:0000256" key="3">
    <source>
        <dbReference type="ARBA" id="ARBA00022692"/>
    </source>
</evidence>